<gene>
    <name evidence="6" type="primary">ORF50128</name>
</gene>
<dbReference type="InterPro" id="IPR036322">
    <property type="entry name" value="WD40_repeat_dom_sf"/>
</dbReference>
<dbReference type="GO" id="GO:0005634">
    <property type="term" value="C:nucleus"/>
    <property type="evidence" value="ECO:0007669"/>
    <property type="project" value="TreeGrafter"/>
</dbReference>
<feature type="non-terminal residue" evidence="6">
    <location>
        <position position="194"/>
    </location>
</feature>
<accession>A0A0B6Z6H8</accession>
<dbReference type="SMART" id="SM00320">
    <property type="entry name" value="WD40"/>
    <property type="match status" value="2"/>
</dbReference>
<evidence type="ECO:0000256" key="5">
    <source>
        <dbReference type="ARBA" id="ARBA00022737"/>
    </source>
</evidence>
<dbReference type="PANTHER" id="PTHR14773">
    <property type="entry name" value="WD REPEAT-CONTAINING PROTEIN 76"/>
    <property type="match status" value="1"/>
</dbReference>
<sequence>HKKPQEPNPCRYSLRVRQLNPVGNTLPQPSPFVEIVKESRLAPGPIGMKECAYSKSDEMISQEYVHSISSLICDKKSTKIAPVSINQMFKSALEKATITDNRVAKVVPGRAFSLAWHPSSQSLISVAGDKNGYIGIWDVTASESTGQDIVRAFRCHIKPVSDLFVPPADPHKLYSCSYDSTLRCGNFEREVFDV</sequence>
<organism evidence="6">
    <name type="scientific">Arion vulgaris</name>
    <dbReference type="NCBI Taxonomy" id="1028688"/>
    <lineage>
        <taxon>Eukaryota</taxon>
        <taxon>Metazoa</taxon>
        <taxon>Spiralia</taxon>
        <taxon>Lophotrochozoa</taxon>
        <taxon>Mollusca</taxon>
        <taxon>Gastropoda</taxon>
        <taxon>Heterobranchia</taxon>
        <taxon>Euthyneura</taxon>
        <taxon>Panpulmonata</taxon>
        <taxon>Eupulmonata</taxon>
        <taxon>Stylommatophora</taxon>
        <taxon>Helicina</taxon>
        <taxon>Arionoidea</taxon>
        <taxon>Arionidae</taxon>
        <taxon>Arion</taxon>
    </lineage>
</organism>
<evidence type="ECO:0000256" key="4">
    <source>
        <dbReference type="ARBA" id="ARBA00022574"/>
    </source>
</evidence>
<dbReference type="GO" id="GO:2000001">
    <property type="term" value="P:regulation of DNA damage checkpoint"/>
    <property type="evidence" value="ECO:0007669"/>
    <property type="project" value="TreeGrafter"/>
</dbReference>
<evidence type="ECO:0000256" key="1">
    <source>
        <dbReference type="ARBA" id="ARBA00002530"/>
    </source>
</evidence>
<dbReference type="AlphaFoldDB" id="A0A0B6Z6H8"/>
<comment type="similarity">
    <text evidence="2">Belongs to the WD repeat DDB2/WDR76 family.</text>
</comment>
<evidence type="ECO:0000313" key="6">
    <source>
        <dbReference type="EMBL" id="CEK63957.1"/>
    </source>
</evidence>
<dbReference type="Pfam" id="PF00400">
    <property type="entry name" value="WD40"/>
    <property type="match status" value="2"/>
</dbReference>
<dbReference type="Gene3D" id="2.130.10.10">
    <property type="entry name" value="YVTN repeat-like/Quinoprotein amine dehydrogenase"/>
    <property type="match status" value="1"/>
</dbReference>
<dbReference type="InterPro" id="IPR015943">
    <property type="entry name" value="WD40/YVTN_repeat-like_dom_sf"/>
</dbReference>
<dbReference type="InterPro" id="IPR050853">
    <property type="entry name" value="WD_repeat_DNA-damage-binding"/>
</dbReference>
<reference evidence="6" key="1">
    <citation type="submission" date="2014-12" db="EMBL/GenBank/DDBJ databases">
        <title>Insight into the proteome of Arion vulgaris.</title>
        <authorList>
            <person name="Aradska J."/>
            <person name="Bulat T."/>
            <person name="Smidak R."/>
            <person name="Sarate P."/>
            <person name="Gangsoo J."/>
            <person name="Sialana F."/>
            <person name="Bilban M."/>
            <person name="Lubec G."/>
        </authorList>
    </citation>
    <scope>NUCLEOTIDE SEQUENCE</scope>
    <source>
        <tissue evidence="6">Skin</tissue>
    </source>
</reference>
<protein>
    <recommendedName>
        <fullName evidence="3">WD repeat-containing protein 76</fullName>
    </recommendedName>
</protein>
<keyword evidence="4" id="KW-0853">WD repeat</keyword>
<dbReference type="PANTHER" id="PTHR14773:SF0">
    <property type="entry name" value="WD REPEAT-CONTAINING PROTEIN 76"/>
    <property type="match status" value="1"/>
</dbReference>
<dbReference type="GO" id="GO:0003677">
    <property type="term" value="F:DNA binding"/>
    <property type="evidence" value="ECO:0007669"/>
    <property type="project" value="TreeGrafter"/>
</dbReference>
<proteinExistence type="inferred from homology"/>
<evidence type="ECO:0000256" key="2">
    <source>
        <dbReference type="ARBA" id="ARBA00005434"/>
    </source>
</evidence>
<comment type="function">
    <text evidence="1">Specifically binds 5-hydroxymethylcytosine (5hmC), suggesting that it acts as a specific reader of 5hmC.</text>
</comment>
<dbReference type="SUPFAM" id="SSF50978">
    <property type="entry name" value="WD40 repeat-like"/>
    <property type="match status" value="1"/>
</dbReference>
<dbReference type="EMBL" id="HACG01017092">
    <property type="protein sequence ID" value="CEK63957.1"/>
    <property type="molecule type" value="Transcribed_RNA"/>
</dbReference>
<feature type="non-terminal residue" evidence="6">
    <location>
        <position position="1"/>
    </location>
</feature>
<dbReference type="InterPro" id="IPR001680">
    <property type="entry name" value="WD40_rpt"/>
</dbReference>
<evidence type="ECO:0000256" key="3">
    <source>
        <dbReference type="ARBA" id="ARBA00021234"/>
    </source>
</evidence>
<name>A0A0B6Z6H8_9EUPU</name>
<keyword evidence="5" id="KW-0677">Repeat</keyword>